<sequence>MLGIELNHLIAQIRKIMSTTTTVKPSITKLELRTAYGPVFRDVLNVSPRVCTAEEIPIIDLTRLNSANLSDRKALAQEIRAAATNTGFFYIKNHGIEETTIANAKNQLLNFFRQDMEKKLQVSKEKSKYFNGYNGPRSTNISPGESVDVKESLGWRYDPKYDPEPKPLDAIPAEVQPWIRGEDFVWEGTSHLPGFKDEVLNYWAACLTLARKLVKVFALSLDIEEDYFDSRTTYPGADGVFNYYPPRTAEEKAKEAVGLGSHTDLQLFTLLWQDMTGGLQVLNKEGQWIKAIPVEGTIVVNIGDFMMRLCNDTYRSTVHRVYNESAAERVSMPFFFGLNFNCVEGVVPSCTSVDNPAKYEPMSCGDWCQLRFKIESDEFKKNHASEMLAPSAKIVAV</sequence>
<evidence type="ECO:0000313" key="8">
    <source>
        <dbReference type="Proteomes" id="UP001629113"/>
    </source>
</evidence>
<dbReference type="SUPFAM" id="SSF51197">
    <property type="entry name" value="Clavaminate synthase-like"/>
    <property type="match status" value="1"/>
</dbReference>
<dbReference type="InterPro" id="IPR005123">
    <property type="entry name" value="Oxoglu/Fe-dep_dioxygenase_dom"/>
</dbReference>
<name>A0ABR4PGF1_9HELO</name>
<evidence type="ECO:0000259" key="6">
    <source>
        <dbReference type="PROSITE" id="PS51471"/>
    </source>
</evidence>
<keyword evidence="8" id="KW-1185">Reference proteome</keyword>
<dbReference type="InterPro" id="IPR044861">
    <property type="entry name" value="IPNS-like_FE2OG_OXY"/>
</dbReference>
<dbReference type="Pfam" id="PF03171">
    <property type="entry name" value="2OG-FeII_Oxy"/>
    <property type="match status" value="1"/>
</dbReference>
<dbReference type="InterPro" id="IPR027443">
    <property type="entry name" value="IPNS-like_sf"/>
</dbReference>
<evidence type="ECO:0000256" key="4">
    <source>
        <dbReference type="ARBA" id="ARBA00023004"/>
    </source>
</evidence>
<dbReference type="PANTHER" id="PTHR10209">
    <property type="entry name" value="OXIDOREDUCTASE, 2OG-FE II OXYGENASE FAMILY PROTEIN"/>
    <property type="match status" value="1"/>
</dbReference>
<evidence type="ECO:0000256" key="2">
    <source>
        <dbReference type="ARBA" id="ARBA00022723"/>
    </source>
</evidence>
<keyword evidence="4 5" id="KW-0408">Iron</keyword>
<proteinExistence type="inferred from homology"/>
<keyword evidence="2 5" id="KW-0479">Metal-binding</keyword>
<dbReference type="PANTHER" id="PTHR10209:SF804">
    <property type="entry name" value="FE2OG DIOXYGENASE DOMAIN-CONTAINING PROTEIN"/>
    <property type="match status" value="1"/>
</dbReference>
<feature type="domain" description="Fe2OG dioxygenase" evidence="6">
    <location>
        <begin position="231"/>
        <end position="338"/>
    </location>
</feature>
<dbReference type="PROSITE" id="PS51471">
    <property type="entry name" value="FE2OG_OXY"/>
    <property type="match status" value="1"/>
</dbReference>
<comment type="similarity">
    <text evidence="1 5">Belongs to the iron/ascorbate-dependent oxidoreductase family.</text>
</comment>
<dbReference type="PRINTS" id="PR00682">
    <property type="entry name" value="IPNSYNTHASE"/>
</dbReference>
<dbReference type="Proteomes" id="UP001629113">
    <property type="component" value="Unassembled WGS sequence"/>
</dbReference>
<comment type="caution">
    <text evidence="7">The sequence shown here is derived from an EMBL/GenBank/DDBJ whole genome shotgun (WGS) entry which is preliminary data.</text>
</comment>
<keyword evidence="3 5" id="KW-0560">Oxidoreductase</keyword>
<dbReference type="EMBL" id="JBFCZG010000005">
    <property type="protein sequence ID" value="KAL3422403.1"/>
    <property type="molecule type" value="Genomic_DNA"/>
</dbReference>
<evidence type="ECO:0000256" key="3">
    <source>
        <dbReference type="ARBA" id="ARBA00023002"/>
    </source>
</evidence>
<evidence type="ECO:0000256" key="5">
    <source>
        <dbReference type="RuleBase" id="RU003682"/>
    </source>
</evidence>
<gene>
    <name evidence="7" type="ORF">PVAG01_06559</name>
</gene>
<reference evidence="7 8" key="1">
    <citation type="submission" date="2024-06" db="EMBL/GenBank/DDBJ databases">
        <title>Complete genome of Phlyctema vagabunda strain 19-DSS-EL-015.</title>
        <authorList>
            <person name="Fiorenzani C."/>
        </authorList>
    </citation>
    <scope>NUCLEOTIDE SEQUENCE [LARGE SCALE GENOMIC DNA]</scope>
    <source>
        <strain evidence="7 8">19-DSS-EL-015</strain>
    </source>
</reference>
<dbReference type="InterPro" id="IPR026992">
    <property type="entry name" value="DIOX_N"/>
</dbReference>
<accession>A0ABR4PGF1</accession>
<evidence type="ECO:0000256" key="1">
    <source>
        <dbReference type="ARBA" id="ARBA00008056"/>
    </source>
</evidence>
<evidence type="ECO:0000313" key="7">
    <source>
        <dbReference type="EMBL" id="KAL3422403.1"/>
    </source>
</evidence>
<protein>
    <submittedName>
        <fullName evidence="7">2OG-Fe(II)oxygenase superfamily protein</fullName>
    </submittedName>
</protein>
<dbReference type="Gene3D" id="2.60.120.330">
    <property type="entry name" value="B-lactam Antibiotic, Isopenicillin N Synthase, Chain"/>
    <property type="match status" value="1"/>
</dbReference>
<organism evidence="7 8">
    <name type="scientific">Phlyctema vagabunda</name>
    <dbReference type="NCBI Taxonomy" id="108571"/>
    <lineage>
        <taxon>Eukaryota</taxon>
        <taxon>Fungi</taxon>
        <taxon>Dikarya</taxon>
        <taxon>Ascomycota</taxon>
        <taxon>Pezizomycotina</taxon>
        <taxon>Leotiomycetes</taxon>
        <taxon>Helotiales</taxon>
        <taxon>Dermateaceae</taxon>
        <taxon>Phlyctema</taxon>
    </lineage>
</organism>
<dbReference type="Pfam" id="PF14226">
    <property type="entry name" value="DIOX_N"/>
    <property type="match status" value="1"/>
</dbReference>